<accession>A0A2U1K9Z9</accession>
<feature type="transmembrane region" description="Helical" evidence="1">
    <location>
        <begin position="12"/>
        <end position="31"/>
    </location>
</feature>
<proteinExistence type="predicted"/>
<dbReference type="STRING" id="35608.A0A2U1K9Z9"/>
<evidence type="ECO:0000259" key="2">
    <source>
        <dbReference type="Pfam" id="PF06814"/>
    </source>
</evidence>
<organism evidence="3 4">
    <name type="scientific">Artemisia annua</name>
    <name type="common">Sweet wormwood</name>
    <dbReference type="NCBI Taxonomy" id="35608"/>
    <lineage>
        <taxon>Eukaryota</taxon>
        <taxon>Viridiplantae</taxon>
        <taxon>Streptophyta</taxon>
        <taxon>Embryophyta</taxon>
        <taxon>Tracheophyta</taxon>
        <taxon>Spermatophyta</taxon>
        <taxon>Magnoliopsida</taxon>
        <taxon>eudicotyledons</taxon>
        <taxon>Gunneridae</taxon>
        <taxon>Pentapetalae</taxon>
        <taxon>asterids</taxon>
        <taxon>campanulids</taxon>
        <taxon>Asterales</taxon>
        <taxon>Asteraceae</taxon>
        <taxon>Asteroideae</taxon>
        <taxon>Anthemideae</taxon>
        <taxon>Artemisiinae</taxon>
        <taxon>Artemisia</taxon>
    </lineage>
</organism>
<feature type="transmembrane region" description="Helical" evidence="1">
    <location>
        <begin position="51"/>
        <end position="72"/>
    </location>
</feature>
<evidence type="ECO:0000313" key="4">
    <source>
        <dbReference type="Proteomes" id="UP000245207"/>
    </source>
</evidence>
<gene>
    <name evidence="3" type="ORF">CTI12_AA627120</name>
</gene>
<keyword evidence="1" id="KW-1133">Transmembrane helix</keyword>
<dbReference type="AlphaFoldDB" id="A0A2U1K9Z9"/>
<dbReference type="InterPro" id="IPR053937">
    <property type="entry name" value="GOST_TM"/>
</dbReference>
<dbReference type="EMBL" id="PKPP01027164">
    <property type="protein sequence ID" value="PWA28774.1"/>
    <property type="molecule type" value="Genomic_DNA"/>
</dbReference>
<sequence length="164" mass="18231">MGFGVVRPTLGIVTLKVLLLGMIYCVALEALKLVENLGNINDFSGKARVFLVLPVCSIGFMLHSLDLFVIIYNSRKASVIPISPIPFLIARSMGKLELYRKLTNAFAVSVLVSVAWIGYDCTRSSNDQIINIKKLERPIVNALARLESDLFCSESDYAETWQMN</sequence>
<keyword evidence="4" id="KW-1185">Reference proteome</keyword>
<evidence type="ECO:0000313" key="3">
    <source>
        <dbReference type="EMBL" id="PWA28774.1"/>
    </source>
</evidence>
<comment type="caution">
    <text evidence="3">The sequence shown here is derived from an EMBL/GenBank/DDBJ whole genome shotgun (WGS) entry which is preliminary data.</text>
</comment>
<feature type="domain" description="GOST seven transmembrane" evidence="2">
    <location>
        <begin position="1"/>
        <end position="129"/>
    </location>
</feature>
<keyword evidence="1 3" id="KW-0812">Transmembrane</keyword>
<name>A0A2U1K9Z9_ARTAN</name>
<evidence type="ECO:0000256" key="1">
    <source>
        <dbReference type="SAM" id="Phobius"/>
    </source>
</evidence>
<dbReference type="OrthoDB" id="19932at2759"/>
<dbReference type="Proteomes" id="UP000245207">
    <property type="component" value="Unassembled WGS sequence"/>
</dbReference>
<keyword evidence="3" id="KW-0675">Receptor</keyword>
<feature type="transmembrane region" description="Helical" evidence="1">
    <location>
        <begin position="102"/>
        <end position="119"/>
    </location>
</feature>
<keyword evidence="1" id="KW-0472">Membrane</keyword>
<protein>
    <submittedName>
        <fullName evidence="3">Transmembrane receptor, eukaryota</fullName>
    </submittedName>
</protein>
<reference evidence="3 4" key="1">
    <citation type="journal article" date="2018" name="Mol. Plant">
        <title>The genome of Artemisia annua provides insight into the evolution of Asteraceae family and artemisinin biosynthesis.</title>
        <authorList>
            <person name="Shen Q."/>
            <person name="Zhang L."/>
            <person name="Liao Z."/>
            <person name="Wang S."/>
            <person name="Yan T."/>
            <person name="Shi P."/>
            <person name="Liu M."/>
            <person name="Fu X."/>
            <person name="Pan Q."/>
            <person name="Wang Y."/>
            <person name="Lv Z."/>
            <person name="Lu X."/>
            <person name="Zhang F."/>
            <person name="Jiang W."/>
            <person name="Ma Y."/>
            <person name="Chen M."/>
            <person name="Hao X."/>
            <person name="Li L."/>
            <person name="Tang Y."/>
            <person name="Lv G."/>
            <person name="Zhou Y."/>
            <person name="Sun X."/>
            <person name="Brodelius P.E."/>
            <person name="Rose J.K.C."/>
            <person name="Tang K."/>
        </authorList>
    </citation>
    <scope>NUCLEOTIDE SEQUENCE [LARGE SCALE GENOMIC DNA]</scope>
    <source>
        <strain evidence="4">cv. Huhao1</strain>
        <tissue evidence="3">Leaf</tissue>
    </source>
</reference>
<dbReference type="Pfam" id="PF06814">
    <property type="entry name" value="GOST_TM"/>
    <property type="match status" value="1"/>
</dbReference>